<dbReference type="Proteomes" id="UP001627154">
    <property type="component" value="Unassembled WGS sequence"/>
</dbReference>
<comment type="caution">
    <text evidence="1">The sequence shown here is derived from an EMBL/GenBank/DDBJ whole genome shotgun (WGS) entry which is preliminary data.</text>
</comment>
<organism evidence="1 2">
    <name type="scientific">Trichogramma kaykai</name>
    <dbReference type="NCBI Taxonomy" id="54128"/>
    <lineage>
        <taxon>Eukaryota</taxon>
        <taxon>Metazoa</taxon>
        <taxon>Ecdysozoa</taxon>
        <taxon>Arthropoda</taxon>
        <taxon>Hexapoda</taxon>
        <taxon>Insecta</taxon>
        <taxon>Pterygota</taxon>
        <taxon>Neoptera</taxon>
        <taxon>Endopterygota</taxon>
        <taxon>Hymenoptera</taxon>
        <taxon>Apocrita</taxon>
        <taxon>Proctotrupomorpha</taxon>
        <taxon>Chalcidoidea</taxon>
        <taxon>Trichogrammatidae</taxon>
        <taxon>Trichogramma</taxon>
    </lineage>
</organism>
<accession>A0ABD2WZF4</accession>
<dbReference type="EMBL" id="JBJJXI010000060">
    <property type="protein sequence ID" value="KAL3398150.1"/>
    <property type="molecule type" value="Genomic_DNA"/>
</dbReference>
<proteinExistence type="predicted"/>
<sequence>MWRLFSLNGNYKWVNTLPNFLKEYNNTVHRTIGMKPKDVNKSNEKELLMRYDAMKYSAATTKEKFKVGDKVRISKAKHVFEKGYTPNYTTEIFTSNKVVKTHPVTYHLKDYQNQSISGGFYEHEISHPNYPDVYLIEKVVKKK</sequence>
<keyword evidence="2" id="KW-1185">Reference proteome</keyword>
<dbReference type="PANTHER" id="PTHR46585">
    <property type="entry name" value="INTEGRASE CORE DOMAIN CONTAINING PROTEIN"/>
    <property type="match status" value="1"/>
</dbReference>
<gene>
    <name evidence="1" type="ORF">TKK_008358</name>
</gene>
<dbReference type="AlphaFoldDB" id="A0ABD2WZF4"/>
<name>A0ABD2WZF4_9HYME</name>
<evidence type="ECO:0000313" key="1">
    <source>
        <dbReference type="EMBL" id="KAL3398150.1"/>
    </source>
</evidence>
<evidence type="ECO:0000313" key="2">
    <source>
        <dbReference type="Proteomes" id="UP001627154"/>
    </source>
</evidence>
<reference evidence="1 2" key="1">
    <citation type="journal article" date="2024" name="bioRxiv">
        <title>A reference genome for Trichogramma kaykai: A tiny desert-dwelling parasitoid wasp with competing sex-ratio distorters.</title>
        <authorList>
            <person name="Culotta J."/>
            <person name="Lindsey A.R."/>
        </authorList>
    </citation>
    <scope>NUCLEOTIDE SEQUENCE [LARGE SCALE GENOMIC DNA]</scope>
    <source>
        <strain evidence="1 2">KSX58</strain>
    </source>
</reference>
<protein>
    <submittedName>
        <fullName evidence="1">Uncharacterized protein</fullName>
    </submittedName>
</protein>
<dbReference type="PANTHER" id="PTHR46585:SF1">
    <property type="entry name" value="CHROMO DOMAIN-CONTAINING PROTEIN"/>
    <property type="match status" value="1"/>
</dbReference>